<dbReference type="PANTHER" id="PTHR22602:SF0">
    <property type="entry name" value="TRANSFERASE CAF17, MITOCHONDRIAL-RELATED"/>
    <property type="match status" value="1"/>
</dbReference>
<dbReference type="Pfam" id="PF01571">
    <property type="entry name" value="GCV_T"/>
    <property type="match status" value="1"/>
</dbReference>
<dbReference type="AlphaFoldDB" id="A0A382V2B6"/>
<name>A0A382V2B6_9ZZZZ</name>
<feature type="domain" description="GCVT N-terminal" evidence="1">
    <location>
        <begin position="5"/>
        <end position="129"/>
    </location>
</feature>
<organism evidence="2">
    <name type="scientific">marine metagenome</name>
    <dbReference type="NCBI Taxonomy" id="408172"/>
    <lineage>
        <taxon>unclassified sequences</taxon>
        <taxon>metagenomes</taxon>
        <taxon>ecological metagenomes</taxon>
    </lineage>
</organism>
<dbReference type="InterPro" id="IPR027266">
    <property type="entry name" value="TrmE/GcvT-like"/>
</dbReference>
<dbReference type="Gene3D" id="3.30.1360.120">
    <property type="entry name" value="Probable tRNA modification gtpase trme, domain 1"/>
    <property type="match status" value="1"/>
</dbReference>
<protein>
    <recommendedName>
        <fullName evidence="1">GCVT N-terminal domain-containing protein</fullName>
    </recommendedName>
</protein>
<reference evidence="2" key="1">
    <citation type="submission" date="2018-05" db="EMBL/GenBank/DDBJ databases">
        <authorList>
            <person name="Lanie J.A."/>
            <person name="Ng W.-L."/>
            <person name="Kazmierczak K.M."/>
            <person name="Andrzejewski T.M."/>
            <person name="Davidsen T.M."/>
            <person name="Wayne K.J."/>
            <person name="Tettelin H."/>
            <person name="Glass J.I."/>
            <person name="Rusch D."/>
            <person name="Podicherti R."/>
            <person name="Tsui H.-C.T."/>
            <person name="Winkler M.E."/>
        </authorList>
    </citation>
    <scope>NUCLEOTIDE SEQUENCE</scope>
</reference>
<evidence type="ECO:0000313" key="2">
    <source>
        <dbReference type="EMBL" id="SVD40624.1"/>
    </source>
</evidence>
<feature type="non-terminal residue" evidence="2">
    <location>
        <position position="188"/>
    </location>
</feature>
<dbReference type="InterPro" id="IPR006222">
    <property type="entry name" value="GCVT_N"/>
</dbReference>
<dbReference type="SUPFAM" id="SSF103025">
    <property type="entry name" value="Folate-binding domain"/>
    <property type="match status" value="1"/>
</dbReference>
<dbReference type="GO" id="GO:0016226">
    <property type="term" value="P:iron-sulfur cluster assembly"/>
    <property type="evidence" value="ECO:0007669"/>
    <property type="project" value="TreeGrafter"/>
</dbReference>
<feature type="non-terminal residue" evidence="2">
    <location>
        <position position="1"/>
    </location>
</feature>
<evidence type="ECO:0000259" key="1">
    <source>
        <dbReference type="Pfam" id="PF01571"/>
    </source>
</evidence>
<dbReference type="PANTHER" id="PTHR22602">
    <property type="entry name" value="TRANSFERASE CAF17, MITOCHONDRIAL-RELATED"/>
    <property type="match status" value="1"/>
</dbReference>
<dbReference type="InterPro" id="IPR045179">
    <property type="entry name" value="YgfZ/GcvT"/>
</dbReference>
<accession>A0A382V2B6</accession>
<dbReference type="EMBL" id="UINC01148627">
    <property type="protein sequence ID" value="SVD40624.1"/>
    <property type="molecule type" value="Genomic_DNA"/>
</dbReference>
<sequence length="188" mass="20361">MELEQYRAIRRGAGLLSRTSRGLIAVRGNERSDYLQGLLTNDIAAVAVGAGCYAAYLTPQGRLELDLEVFNLGEWILLDVDAGVKQMLITRLENLVFTEDVSVVDMSERWISYGLHGPATLDVVEAAFSSLGASSGTLSAVRRLGEHQCCRPLDGPKTPIIARTDELGVCGVSIHITQGELTPIYEAL</sequence>
<gene>
    <name evidence="2" type="ORF">METZ01_LOCUS393478</name>
</gene>
<proteinExistence type="predicted"/>